<keyword evidence="3" id="KW-1185">Reference proteome</keyword>
<reference evidence="3" key="1">
    <citation type="submission" date="2024-04" db="EMBL/GenBank/DDBJ databases">
        <title>Phylogenomic analyses of a clade within the roseobacter group suggest taxonomic reassignments of species of the genera Aestuariivita, Citreicella, Loktanella, Nautella, Pelagibaca, Ruegeria, Thalassobius, Thiobacimonas and Tropicibacter, and the proposal o.</title>
        <authorList>
            <person name="Jeon C.O."/>
        </authorList>
    </citation>
    <scope>NUCLEOTIDE SEQUENCE [LARGE SCALE GENOMIC DNA]</scope>
    <source>
        <strain evidence="3">BS5-3</strain>
    </source>
</reference>
<feature type="transmembrane region" description="Helical" evidence="1">
    <location>
        <begin position="21"/>
        <end position="39"/>
    </location>
</feature>
<evidence type="ECO:0000313" key="2">
    <source>
        <dbReference type="EMBL" id="WZC48615.1"/>
    </source>
</evidence>
<evidence type="ECO:0000256" key="1">
    <source>
        <dbReference type="SAM" id="Phobius"/>
    </source>
</evidence>
<feature type="transmembrane region" description="Helical" evidence="1">
    <location>
        <begin position="104"/>
        <end position="125"/>
    </location>
</feature>
<name>A0ABZ2V5Y6_9RHOB</name>
<accession>A0ABZ2V5Y6</accession>
<organism evidence="2 3">
    <name type="scientific">Yoonia phaeophyticola</name>
    <dbReference type="NCBI Taxonomy" id="3137369"/>
    <lineage>
        <taxon>Bacteria</taxon>
        <taxon>Pseudomonadati</taxon>
        <taxon>Pseudomonadota</taxon>
        <taxon>Alphaproteobacteria</taxon>
        <taxon>Rhodobacterales</taxon>
        <taxon>Paracoccaceae</taxon>
        <taxon>Yoonia</taxon>
    </lineage>
</organism>
<proteinExistence type="predicted"/>
<sequence length="313" mass="33377">MQFEWPTPEQIIYRVTRLRRLVVLAVAMPVCVLLLTALMDPMMISPNRAMIGAIAIALLVVGHVSLFPNVTLETLSLSVSLSLLVISVSWIKTLAGMFPAENASAAYAMLVTFAVLGAGAIMWAVRAVLTALTYAGPALRLRVGGRMDIACSVGVAHRQFALQPETRRGRILCGPADSDGLFDVAIVAPQVADPEAPDQPFVARVAARVLHSDENSHQVMLVLGDGSVAATSQTFTQTPHGCRVTVSEMPGDFTLGMHLMFWLADQQADNMTEIADTILSEPARANGLAHGVSFLSVAAAVLSPRDPAVKRAK</sequence>
<dbReference type="RefSeq" id="WP_341366729.1">
    <property type="nucleotide sequence ID" value="NZ_CP150951.2"/>
</dbReference>
<keyword evidence="1" id="KW-0812">Transmembrane</keyword>
<evidence type="ECO:0000313" key="3">
    <source>
        <dbReference type="Proteomes" id="UP001440612"/>
    </source>
</evidence>
<keyword evidence="1" id="KW-1133">Transmembrane helix</keyword>
<gene>
    <name evidence="2" type="ORF">AABB29_17490</name>
</gene>
<dbReference type="EMBL" id="CP150951">
    <property type="protein sequence ID" value="WZC48615.1"/>
    <property type="molecule type" value="Genomic_DNA"/>
</dbReference>
<feature type="transmembrane region" description="Helical" evidence="1">
    <location>
        <begin position="77"/>
        <end position="98"/>
    </location>
</feature>
<feature type="transmembrane region" description="Helical" evidence="1">
    <location>
        <begin position="51"/>
        <end position="70"/>
    </location>
</feature>
<keyword evidence="1" id="KW-0472">Membrane</keyword>
<dbReference type="Proteomes" id="UP001440612">
    <property type="component" value="Chromosome"/>
</dbReference>
<protein>
    <submittedName>
        <fullName evidence="2">Uncharacterized protein</fullName>
    </submittedName>
</protein>